<dbReference type="OrthoDB" id="3266451at2759"/>
<dbReference type="AlphaFoldDB" id="A0A4S8MS21"/>
<dbReference type="EMBL" id="ML179049">
    <property type="protein sequence ID" value="THV05429.1"/>
    <property type="molecule type" value="Genomic_DNA"/>
</dbReference>
<evidence type="ECO:0000313" key="2">
    <source>
        <dbReference type="Proteomes" id="UP000297245"/>
    </source>
</evidence>
<reference evidence="1 2" key="1">
    <citation type="journal article" date="2019" name="Nat. Ecol. Evol.">
        <title>Megaphylogeny resolves global patterns of mushroom evolution.</title>
        <authorList>
            <person name="Varga T."/>
            <person name="Krizsan K."/>
            <person name="Foldi C."/>
            <person name="Dima B."/>
            <person name="Sanchez-Garcia M."/>
            <person name="Sanchez-Ramirez S."/>
            <person name="Szollosi G.J."/>
            <person name="Szarkandi J.G."/>
            <person name="Papp V."/>
            <person name="Albert L."/>
            <person name="Andreopoulos W."/>
            <person name="Angelini C."/>
            <person name="Antonin V."/>
            <person name="Barry K.W."/>
            <person name="Bougher N.L."/>
            <person name="Buchanan P."/>
            <person name="Buyck B."/>
            <person name="Bense V."/>
            <person name="Catcheside P."/>
            <person name="Chovatia M."/>
            <person name="Cooper J."/>
            <person name="Damon W."/>
            <person name="Desjardin D."/>
            <person name="Finy P."/>
            <person name="Geml J."/>
            <person name="Haridas S."/>
            <person name="Hughes K."/>
            <person name="Justo A."/>
            <person name="Karasinski D."/>
            <person name="Kautmanova I."/>
            <person name="Kiss B."/>
            <person name="Kocsube S."/>
            <person name="Kotiranta H."/>
            <person name="LaButti K.M."/>
            <person name="Lechner B.E."/>
            <person name="Liimatainen K."/>
            <person name="Lipzen A."/>
            <person name="Lukacs Z."/>
            <person name="Mihaltcheva S."/>
            <person name="Morgado L.N."/>
            <person name="Niskanen T."/>
            <person name="Noordeloos M.E."/>
            <person name="Ohm R.A."/>
            <person name="Ortiz-Santana B."/>
            <person name="Ovrebo C."/>
            <person name="Racz N."/>
            <person name="Riley R."/>
            <person name="Savchenko A."/>
            <person name="Shiryaev A."/>
            <person name="Soop K."/>
            <person name="Spirin V."/>
            <person name="Szebenyi C."/>
            <person name="Tomsovsky M."/>
            <person name="Tulloss R.E."/>
            <person name="Uehling J."/>
            <person name="Grigoriev I.V."/>
            <person name="Vagvolgyi C."/>
            <person name="Papp T."/>
            <person name="Martin F.M."/>
            <person name="Miettinen O."/>
            <person name="Hibbett D.S."/>
            <person name="Nagy L.G."/>
        </authorList>
    </citation>
    <scope>NUCLEOTIDE SEQUENCE [LARGE SCALE GENOMIC DNA]</scope>
    <source>
        <strain evidence="1 2">CBS 962.96</strain>
    </source>
</reference>
<dbReference type="Proteomes" id="UP000297245">
    <property type="component" value="Unassembled WGS sequence"/>
</dbReference>
<gene>
    <name evidence="1" type="ORF">K435DRAFT_790229</name>
</gene>
<protein>
    <submittedName>
        <fullName evidence="1">Uncharacterized protein</fullName>
    </submittedName>
</protein>
<name>A0A4S8MS21_DENBC</name>
<evidence type="ECO:0000313" key="1">
    <source>
        <dbReference type="EMBL" id="THV05429.1"/>
    </source>
</evidence>
<organism evidence="1 2">
    <name type="scientific">Dendrothele bispora (strain CBS 962.96)</name>
    <dbReference type="NCBI Taxonomy" id="1314807"/>
    <lineage>
        <taxon>Eukaryota</taxon>
        <taxon>Fungi</taxon>
        <taxon>Dikarya</taxon>
        <taxon>Basidiomycota</taxon>
        <taxon>Agaricomycotina</taxon>
        <taxon>Agaricomycetes</taxon>
        <taxon>Agaricomycetidae</taxon>
        <taxon>Agaricales</taxon>
        <taxon>Agaricales incertae sedis</taxon>
        <taxon>Dendrothele</taxon>
    </lineage>
</organism>
<accession>A0A4S8MS21</accession>
<sequence>MEPSQRIDFLTRIYSVPEIGEQDIELTYIAFDFDEWDTQTGQTSETKIEVLVDFSAAEFNTPSSPVTHDINDIVGDRQILSVDEAQDVLAVLKDTQERLSLIDHNIHVLKRIIQVLESHQSAIAKHIALHRAFLAPVNKLPPELLAGM</sequence>
<proteinExistence type="predicted"/>
<keyword evidence="2" id="KW-1185">Reference proteome</keyword>